<name>A0A2G4F2T9_9CYAN</name>
<dbReference type="Gene3D" id="3.30.70.100">
    <property type="match status" value="1"/>
</dbReference>
<dbReference type="OrthoDB" id="513202at2"/>
<sequence length="108" mass="12135">MSEFLDFLRHQFAYVAVGEFKPGKFKAAEELFAKAVATYATGFKGAYLLQLPNTDKGIAIIFWESVEEMTTNQSEAYQAILKQMTPLFAKIPDTDVYEIVSEIKPKSA</sequence>
<organism evidence="1 2">
    <name type="scientific">Tychonema bourrellyi FEM_GT703</name>
    <dbReference type="NCBI Taxonomy" id="2040638"/>
    <lineage>
        <taxon>Bacteria</taxon>
        <taxon>Bacillati</taxon>
        <taxon>Cyanobacteriota</taxon>
        <taxon>Cyanophyceae</taxon>
        <taxon>Oscillatoriophycideae</taxon>
        <taxon>Oscillatoriales</taxon>
        <taxon>Microcoleaceae</taxon>
        <taxon>Tychonema</taxon>
    </lineage>
</organism>
<dbReference type="Proteomes" id="UP000226442">
    <property type="component" value="Unassembled WGS sequence"/>
</dbReference>
<evidence type="ECO:0000313" key="2">
    <source>
        <dbReference type="Proteomes" id="UP000226442"/>
    </source>
</evidence>
<dbReference type="InterPro" id="IPR011008">
    <property type="entry name" value="Dimeric_a/b-barrel"/>
</dbReference>
<dbReference type="RefSeq" id="WP_096831827.1">
    <property type="nucleotide sequence ID" value="NZ_NXIB02000032.1"/>
</dbReference>
<keyword evidence="1" id="KW-0503">Monooxygenase</keyword>
<evidence type="ECO:0000313" key="1">
    <source>
        <dbReference type="EMBL" id="PHX56055.1"/>
    </source>
</evidence>
<comment type="caution">
    <text evidence="1">The sequence shown here is derived from an EMBL/GenBank/DDBJ whole genome shotgun (WGS) entry which is preliminary data.</text>
</comment>
<gene>
    <name evidence="1" type="ORF">CP500_007430</name>
</gene>
<proteinExistence type="predicted"/>
<dbReference type="GO" id="GO:0004497">
    <property type="term" value="F:monooxygenase activity"/>
    <property type="evidence" value="ECO:0007669"/>
    <property type="project" value="UniProtKB-KW"/>
</dbReference>
<keyword evidence="1" id="KW-0560">Oxidoreductase</keyword>
<dbReference type="EMBL" id="NXIB02000032">
    <property type="protein sequence ID" value="PHX56055.1"/>
    <property type="molecule type" value="Genomic_DNA"/>
</dbReference>
<protein>
    <submittedName>
        <fullName evidence="1">Antibiotic biosynthesis monooxygenase</fullName>
    </submittedName>
</protein>
<reference evidence="1" key="1">
    <citation type="submission" date="2017-10" db="EMBL/GenBank/DDBJ databases">
        <title>Draft genome sequence of the planktic cyanobacteria Tychonema bourrellyi isolated from alpine lentic freshwater.</title>
        <authorList>
            <person name="Tett A."/>
            <person name="Armanini F."/>
            <person name="Asnicar F."/>
            <person name="Boscaini A."/>
            <person name="Pasolli E."/>
            <person name="Zolfo M."/>
            <person name="Donati C."/>
            <person name="Salmaso N."/>
            <person name="Segata N."/>
        </authorList>
    </citation>
    <scope>NUCLEOTIDE SEQUENCE</scope>
    <source>
        <strain evidence="1">FEM_GT703</strain>
    </source>
</reference>
<dbReference type="SUPFAM" id="SSF54909">
    <property type="entry name" value="Dimeric alpha+beta barrel"/>
    <property type="match status" value="1"/>
</dbReference>
<keyword evidence="2" id="KW-1185">Reference proteome</keyword>
<dbReference type="AlphaFoldDB" id="A0A2G4F2T9"/>
<accession>A0A2G4F2T9</accession>